<reference evidence="5" key="1">
    <citation type="submission" date="2024-04" db="EMBL/GenBank/DDBJ databases">
        <authorList>
            <person name="Shaw F."/>
            <person name="Minotto A."/>
        </authorList>
    </citation>
    <scope>NUCLEOTIDE SEQUENCE [LARGE SCALE GENOMIC DNA]</scope>
</reference>
<keyword evidence="5" id="KW-1185">Reference proteome</keyword>
<feature type="compositionally biased region" description="Basic and acidic residues" evidence="2">
    <location>
        <begin position="100"/>
        <end position="121"/>
    </location>
</feature>
<feature type="compositionally biased region" description="Acidic residues" evidence="2">
    <location>
        <begin position="489"/>
        <end position="515"/>
    </location>
</feature>
<comment type="similarity">
    <text evidence="1">Belongs to the KRI1 family.</text>
</comment>
<evidence type="ECO:0000256" key="1">
    <source>
        <dbReference type="ARBA" id="ARBA00007473"/>
    </source>
</evidence>
<dbReference type="Pfam" id="PF05178">
    <property type="entry name" value="Kri1"/>
    <property type="match status" value="1"/>
</dbReference>
<feature type="compositionally biased region" description="Basic and acidic residues" evidence="2">
    <location>
        <begin position="353"/>
        <end position="373"/>
    </location>
</feature>
<feature type="region of interest" description="Disordered" evidence="2">
    <location>
        <begin position="337"/>
        <end position="373"/>
    </location>
</feature>
<feature type="compositionally biased region" description="Basic residues" evidence="2">
    <location>
        <begin position="233"/>
        <end position="244"/>
    </location>
</feature>
<evidence type="ECO:0000313" key="4">
    <source>
        <dbReference type="EMBL" id="CAL1711960.1"/>
    </source>
</evidence>
<feature type="region of interest" description="Disordered" evidence="2">
    <location>
        <begin position="278"/>
        <end position="318"/>
    </location>
</feature>
<dbReference type="PANTHER" id="PTHR14490">
    <property type="entry name" value="ZINC FINGER, ZZ TYPE"/>
    <property type="match status" value="1"/>
</dbReference>
<evidence type="ECO:0000313" key="5">
    <source>
        <dbReference type="Proteomes" id="UP001497453"/>
    </source>
</evidence>
<organism evidence="4 5">
    <name type="scientific">Somion occarium</name>
    <dbReference type="NCBI Taxonomy" id="3059160"/>
    <lineage>
        <taxon>Eukaryota</taxon>
        <taxon>Fungi</taxon>
        <taxon>Dikarya</taxon>
        <taxon>Basidiomycota</taxon>
        <taxon>Agaricomycotina</taxon>
        <taxon>Agaricomycetes</taxon>
        <taxon>Polyporales</taxon>
        <taxon>Cerrenaceae</taxon>
        <taxon>Somion</taxon>
    </lineage>
</organism>
<feature type="region of interest" description="Disordered" evidence="2">
    <location>
        <begin position="40"/>
        <end position="72"/>
    </location>
</feature>
<feature type="compositionally biased region" description="Basic residues" evidence="2">
    <location>
        <begin position="689"/>
        <end position="699"/>
    </location>
</feature>
<feature type="region of interest" description="Disordered" evidence="2">
    <location>
        <begin position="222"/>
        <end position="250"/>
    </location>
</feature>
<feature type="region of interest" description="Disordered" evidence="2">
    <location>
        <begin position="100"/>
        <end position="152"/>
    </location>
</feature>
<dbReference type="PANTHER" id="PTHR14490:SF5">
    <property type="entry name" value="PROTEIN KRI1 HOMOLOG"/>
    <property type="match status" value="1"/>
</dbReference>
<feature type="region of interest" description="Disordered" evidence="2">
    <location>
        <begin position="445"/>
        <end position="517"/>
    </location>
</feature>
<name>A0ABP1DW54_9APHY</name>
<feature type="compositionally biased region" description="Basic and acidic residues" evidence="2">
    <location>
        <begin position="656"/>
        <end position="683"/>
    </location>
</feature>
<protein>
    <recommendedName>
        <fullName evidence="3">Kri1-like C-terminal domain-containing protein</fullName>
    </recommendedName>
</protein>
<feature type="compositionally biased region" description="Basic residues" evidence="2">
    <location>
        <begin position="475"/>
        <end position="485"/>
    </location>
</feature>
<dbReference type="EMBL" id="OZ037949">
    <property type="protein sequence ID" value="CAL1711960.1"/>
    <property type="molecule type" value="Genomic_DNA"/>
</dbReference>
<feature type="compositionally biased region" description="Basic and acidic residues" evidence="2">
    <location>
        <begin position="607"/>
        <end position="627"/>
    </location>
</feature>
<sequence>MLSEDSDNESVQSIHQLTINEHFAKAYEYKKEREELAKLKEKYGSDYEDGDEEEDSEEAESEDEDGEELTPAVDVAILRTLARIKRKDPSIYEAGKDVFEEERKKTGESGLKKRTTKDKSKPLTMRQHALASALIPTSRSPSPEPLTHVEEQKALQKETIEAFHGAIIVEGDEDEDDLLVPREKTKDEIEREEEEYREFLQREVGEDLKGLVTVEEGIAILHEDAAEQGSKSQKGKKEKKKSKEPRKSKVADDQEFLMNYILNRGWIDKSEKRLPTYHEITASSKSKGKGKAKQNPETESDGGDESTAEDEELSEEVEFDEIADRFESSYNFRFEEPDAASIPRYPRNITSLVRREDSSRKEERERRKARKEEEVLKKKEEVKRLKALKMKELRVKLEQIGKEGGKNLEETIALQKLDLEADWDPEAHDRQMADIYGQEEDDILVDEDKPTWDDDIDVADIVPPESEGEEGESSKKKKKKKKKKKDKEEWEQSVDVDEMDADVQQYEDEEEWDGTEEMRKKKLEEYMDELYNLEFNDMVAGMPTRFKYTKVQPQAFALTPEEILLATDAELNQYMGIKKYAPYRKDGSNWDKNRAARFQELKTKIKERRAKLMGERPEEAFPETEKPAKKRKGKKERMKEKAVATAGGGEQNADVAEQKEQKVVKHDKEERSSKRKTPEHEESQEGPTKKKRRRHKKSGHTQADS</sequence>
<dbReference type="InterPro" id="IPR024626">
    <property type="entry name" value="Kri1-like_C"/>
</dbReference>
<feature type="domain" description="Kri1-like C-terminal" evidence="3">
    <location>
        <begin position="521"/>
        <end position="607"/>
    </location>
</feature>
<dbReference type="InterPro" id="IPR018034">
    <property type="entry name" value="Kri1"/>
</dbReference>
<feature type="region of interest" description="Disordered" evidence="2">
    <location>
        <begin position="607"/>
        <end position="705"/>
    </location>
</feature>
<feature type="compositionally biased region" description="Acidic residues" evidence="2">
    <location>
        <begin position="46"/>
        <end position="68"/>
    </location>
</feature>
<dbReference type="Proteomes" id="UP001497453">
    <property type="component" value="Chromosome 6"/>
</dbReference>
<evidence type="ECO:0000259" key="3">
    <source>
        <dbReference type="Pfam" id="PF12936"/>
    </source>
</evidence>
<proteinExistence type="inferred from homology"/>
<accession>A0ABP1DW54</accession>
<evidence type="ECO:0000256" key="2">
    <source>
        <dbReference type="SAM" id="MobiDB-lite"/>
    </source>
</evidence>
<gene>
    <name evidence="4" type="ORF">GFSPODELE1_LOCUS8585</name>
</gene>
<feature type="compositionally biased region" description="Acidic residues" evidence="2">
    <location>
        <begin position="298"/>
        <end position="318"/>
    </location>
</feature>
<dbReference type="Pfam" id="PF12936">
    <property type="entry name" value="Kri1_C"/>
    <property type="match status" value="1"/>
</dbReference>